<dbReference type="Gene3D" id="3.40.50.1820">
    <property type="entry name" value="alpha/beta hydrolase"/>
    <property type="match status" value="1"/>
</dbReference>
<evidence type="ECO:0000259" key="4">
    <source>
        <dbReference type="Pfam" id="PF00135"/>
    </source>
</evidence>
<dbReference type="Pfam" id="PF00135">
    <property type="entry name" value="COesterase"/>
    <property type="match status" value="1"/>
</dbReference>
<evidence type="ECO:0000256" key="2">
    <source>
        <dbReference type="ARBA" id="ARBA00022801"/>
    </source>
</evidence>
<dbReference type="InterPro" id="IPR029058">
    <property type="entry name" value="AB_hydrolase_fold"/>
</dbReference>
<comment type="similarity">
    <text evidence="1 3">Belongs to the type-B carboxylesterase/lipase family.</text>
</comment>
<evidence type="ECO:0000256" key="3">
    <source>
        <dbReference type="RuleBase" id="RU361235"/>
    </source>
</evidence>
<dbReference type="InterPro" id="IPR002018">
    <property type="entry name" value="CarbesteraseB"/>
</dbReference>
<proteinExistence type="inferred from homology"/>
<gene>
    <name evidence="5" type="ORF">G3I71_30830</name>
</gene>
<keyword evidence="2 3" id="KW-0378">Hydrolase</keyword>
<dbReference type="EMBL" id="JAAGLU010000029">
    <property type="protein sequence ID" value="NEC90098.1"/>
    <property type="molecule type" value="Genomic_DNA"/>
</dbReference>
<dbReference type="InterPro" id="IPR019826">
    <property type="entry name" value="Carboxylesterase_B_AS"/>
</dbReference>
<dbReference type="EC" id="3.1.1.-" evidence="3"/>
<evidence type="ECO:0000256" key="1">
    <source>
        <dbReference type="ARBA" id="ARBA00005964"/>
    </source>
</evidence>
<organism evidence="5">
    <name type="scientific">Streptomyces sp. SID12501</name>
    <dbReference type="NCBI Taxonomy" id="2706042"/>
    <lineage>
        <taxon>Bacteria</taxon>
        <taxon>Bacillati</taxon>
        <taxon>Actinomycetota</taxon>
        <taxon>Actinomycetes</taxon>
        <taxon>Kitasatosporales</taxon>
        <taxon>Streptomycetaceae</taxon>
        <taxon>Streptomyces</taxon>
    </lineage>
</organism>
<evidence type="ECO:0000313" key="5">
    <source>
        <dbReference type="EMBL" id="NEC90098.1"/>
    </source>
</evidence>
<sequence length="499" mass="51419">MTPMDHLDGITGIPVTVHAPAGPVVGRRIGPVRRFLGIPYAEPPTGVRRFAAPVRRGRFPGPFDASRHGSTSQRVPLFATTTVPEPSVPGDDILNLSVVAPAPADGHAAPCPVLVWIHGGGFLAGSPASPWYDGRSFARGGVVCVTVGYRLGVDGFASLDDVPTNLGLRDILLALDWVRENIGAFGGDPDRVTLAGQSAGGAAVLALLSSPAADGLFQRAVSVSGVLVEGEREPARRFVERLGERVGVPPARAGFGSRTVEQLQRAVIDLRGQLGVDILPLGPVIGDDVLPVSVAEGLSGHGQEVPLLLGATGDEFDCGAAPENPHPSPYSAAELAAARAAGTRVTDTLFRAACPRVAAARRDGGAGTWLYSFEWPSPVLGGAGHCVDIPFFFDLLDAPGSAQALGPYPPVELAAAMHADLVGFVHGREPEWARATGGSGDPAREYGRPAAALVADTTGVFDPVVRAAPGVVEGTLMSGANGTNGLKQSAVRHVNTSVT</sequence>
<dbReference type="PROSITE" id="PS00122">
    <property type="entry name" value="CARBOXYLESTERASE_B_1"/>
    <property type="match status" value="1"/>
</dbReference>
<dbReference type="PANTHER" id="PTHR43142">
    <property type="entry name" value="CARBOXYLIC ESTER HYDROLASE"/>
    <property type="match status" value="1"/>
</dbReference>
<dbReference type="PANTHER" id="PTHR43142:SF1">
    <property type="entry name" value="CARBOXYLIC ESTER HYDROLASE"/>
    <property type="match status" value="1"/>
</dbReference>
<accession>A0A6B3C0D4</accession>
<dbReference type="AlphaFoldDB" id="A0A6B3C0D4"/>
<feature type="domain" description="Carboxylesterase type B" evidence="4">
    <location>
        <begin position="16"/>
        <end position="321"/>
    </location>
</feature>
<dbReference type="SUPFAM" id="SSF53474">
    <property type="entry name" value="alpha/beta-Hydrolases"/>
    <property type="match status" value="1"/>
</dbReference>
<reference evidence="5" key="1">
    <citation type="submission" date="2020-01" db="EMBL/GenBank/DDBJ databases">
        <title>Insect and environment-associated Actinomycetes.</title>
        <authorList>
            <person name="Currrie C."/>
            <person name="Chevrette M."/>
            <person name="Carlson C."/>
            <person name="Stubbendieck R."/>
            <person name="Wendt-Pienkowski E."/>
        </authorList>
    </citation>
    <scope>NUCLEOTIDE SEQUENCE</scope>
    <source>
        <strain evidence="5">SID12501</strain>
    </source>
</reference>
<comment type="caution">
    <text evidence="5">The sequence shown here is derived from an EMBL/GenBank/DDBJ whole genome shotgun (WGS) entry which is preliminary data.</text>
</comment>
<dbReference type="GO" id="GO:0016787">
    <property type="term" value="F:hydrolase activity"/>
    <property type="evidence" value="ECO:0007669"/>
    <property type="project" value="UniProtKB-KW"/>
</dbReference>
<protein>
    <recommendedName>
        <fullName evidence="3">Carboxylic ester hydrolase</fullName>
        <ecNumber evidence="3">3.1.1.-</ecNumber>
    </recommendedName>
</protein>
<name>A0A6B3C0D4_9ACTN</name>